<dbReference type="Proteomes" id="UP000604117">
    <property type="component" value="Unassembled WGS sequence"/>
</dbReference>
<dbReference type="EMBL" id="BONE01000028">
    <property type="protein sequence ID" value="GIF74236.1"/>
    <property type="molecule type" value="Genomic_DNA"/>
</dbReference>
<protein>
    <submittedName>
        <fullName evidence="1">Uncharacterized protein</fullName>
    </submittedName>
</protein>
<evidence type="ECO:0000313" key="2">
    <source>
        <dbReference type="Proteomes" id="UP000604117"/>
    </source>
</evidence>
<reference evidence="1 2" key="1">
    <citation type="submission" date="2021-01" db="EMBL/GenBank/DDBJ databases">
        <title>Whole genome shotgun sequence of Asanoa siamensis NBRC 107932.</title>
        <authorList>
            <person name="Komaki H."/>
            <person name="Tamura T."/>
        </authorList>
    </citation>
    <scope>NUCLEOTIDE SEQUENCE [LARGE SCALE GENOMIC DNA]</scope>
    <source>
        <strain evidence="1 2">NBRC 107932</strain>
    </source>
</reference>
<comment type="caution">
    <text evidence="1">The sequence shown here is derived from an EMBL/GenBank/DDBJ whole genome shotgun (WGS) entry which is preliminary data.</text>
</comment>
<organism evidence="1 2">
    <name type="scientific">Asanoa siamensis</name>
    <dbReference type="NCBI Taxonomy" id="926357"/>
    <lineage>
        <taxon>Bacteria</taxon>
        <taxon>Bacillati</taxon>
        <taxon>Actinomycetota</taxon>
        <taxon>Actinomycetes</taxon>
        <taxon>Micromonosporales</taxon>
        <taxon>Micromonosporaceae</taxon>
        <taxon>Asanoa</taxon>
    </lineage>
</organism>
<accession>A0ABQ4CSH0</accession>
<keyword evidence="2" id="KW-1185">Reference proteome</keyword>
<name>A0ABQ4CSH0_9ACTN</name>
<gene>
    <name evidence="1" type="ORF">Asi02nite_37540</name>
</gene>
<evidence type="ECO:0000313" key="1">
    <source>
        <dbReference type="EMBL" id="GIF74236.1"/>
    </source>
</evidence>
<sequence length="122" mass="13366">MPWERKVVDLLAGTGWYGFLRGRGRRLVSRPPARSAAMAAVRIDFRDGTHVFGSPRATAAEVRPLLGGVLTFYQRGPLSVADIGVVEISLNDLDLHLRRDLCRSPSCPKPSTAAEILRAADR</sequence>
<proteinExistence type="predicted"/>